<organism evidence="2 3">
    <name type="scientific">Amycolatopsis rubida</name>
    <dbReference type="NCBI Taxonomy" id="112413"/>
    <lineage>
        <taxon>Bacteria</taxon>
        <taxon>Bacillati</taxon>
        <taxon>Actinomycetota</taxon>
        <taxon>Actinomycetes</taxon>
        <taxon>Pseudonocardiales</taxon>
        <taxon>Pseudonocardiaceae</taxon>
        <taxon>Amycolatopsis</taxon>
    </lineage>
</organism>
<evidence type="ECO:0000313" key="3">
    <source>
        <dbReference type="Proteomes" id="UP000199137"/>
    </source>
</evidence>
<dbReference type="Gene3D" id="3.30.1310.10">
    <property type="entry name" value="Nucleoid-associated protein YbaB-like domain"/>
    <property type="match status" value="1"/>
</dbReference>
<keyword evidence="2" id="KW-0238">DNA-binding</keyword>
<dbReference type="RefSeq" id="WP_093576104.1">
    <property type="nucleotide sequence ID" value="NZ_FOWC01000013.1"/>
</dbReference>
<sequence length="135" mass="13981">MSDPPPNGPGPTARIDQMVAQAKAKAERYQAMQAAAGQVSVTETGKDGLVAVTVDSAGNLTDLRISDRVRELSGDRIAAAATLTREARPRQTETHKIDGTTHLGGSGGRSPSGRGLGVAPPENTTRRAGPRSVRA</sequence>
<feature type="compositionally biased region" description="Gly residues" evidence="1">
    <location>
        <begin position="102"/>
        <end position="116"/>
    </location>
</feature>
<dbReference type="Proteomes" id="UP000199137">
    <property type="component" value="Unassembled WGS sequence"/>
</dbReference>
<dbReference type="SUPFAM" id="SSF82607">
    <property type="entry name" value="YbaB-like"/>
    <property type="match status" value="1"/>
</dbReference>
<reference evidence="2 3" key="1">
    <citation type="submission" date="2016-10" db="EMBL/GenBank/DDBJ databases">
        <authorList>
            <person name="de Groot N.N."/>
        </authorList>
    </citation>
    <scope>NUCLEOTIDE SEQUENCE [LARGE SCALE GENOMIC DNA]</scope>
    <source>
        <strain evidence="2 3">DSM 44637</strain>
    </source>
</reference>
<dbReference type="OrthoDB" id="3685284at2"/>
<dbReference type="InterPro" id="IPR036894">
    <property type="entry name" value="YbaB-like_sf"/>
</dbReference>
<dbReference type="STRING" id="112413.SAMN05421854_11329"/>
<feature type="region of interest" description="Disordered" evidence="1">
    <location>
        <begin position="84"/>
        <end position="135"/>
    </location>
</feature>
<dbReference type="AlphaFoldDB" id="A0A1I5YUG4"/>
<feature type="compositionally biased region" description="Basic and acidic residues" evidence="1">
    <location>
        <begin position="85"/>
        <end position="99"/>
    </location>
</feature>
<dbReference type="EMBL" id="FOWC01000013">
    <property type="protein sequence ID" value="SFQ47760.1"/>
    <property type="molecule type" value="Genomic_DNA"/>
</dbReference>
<protein>
    <submittedName>
        <fullName evidence="2">Conserved DNA-binding protein YbaB</fullName>
    </submittedName>
</protein>
<dbReference type="InterPro" id="IPR004401">
    <property type="entry name" value="YbaB/EbfC"/>
</dbReference>
<accession>A0A1I5YUG4</accession>
<name>A0A1I5YUG4_9PSEU</name>
<dbReference type="GO" id="GO:0003677">
    <property type="term" value="F:DNA binding"/>
    <property type="evidence" value="ECO:0007669"/>
    <property type="project" value="UniProtKB-KW"/>
</dbReference>
<proteinExistence type="predicted"/>
<dbReference type="Pfam" id="PF02575">
    <property type="entry name" value="YbaB_DNA_bd"/>
    <property type="match status" value="1"/>
</dbReference>
<evidence type="ECO:0000313" key="2">
    <source>
        <dbReference type="EMBL" id="SFQ47760.1"/>
    </source>
</evidence>
<evidence type="ECO:0000256" key="1">
    <source>
        <dbReference type="SAM" id="MobiDB-lite"/>
    </source>
</evidence>
<gene>
    <name evidence="2" type="ORF">SAMN05421854_11329</name>
</gene>